<evidence type="ECO:0000256" key="1">
    <source>
        <dbReference type="ARBA" id="ARBA00010062"/>
    </source>
</evidence>
<dbReference type="EMBL" id="QFPP01000286">
    <property type="protein sequence ID" value="PZQ69829.1"/>
    <property type="molecule type" value="Genomic_DNA"/>
</dbReference>
<accession>A0A2W5PZM9</accession>
<proteinExistence type="inferred from homology"/>
<dbReference type="Pfam" id="PF13458">
    <property type="entry name" value="Peripla_BP_6"/>
    <property type="match status" value="1"/>
</dbReference>
<comment type="similarity">
    <text evidence="1">Belongs to the leucine-binding protein family.</text>
</comment>
<dbReference type="Proteomes" id="UP000249135">
    <property type="component" value="Unassembled WGS sequence"/>
</dbReference>
<evidence type="ECO:0000313" key="5">
    <source>
        <dbReference type="EMBL" id="PZQ69829.1"/>
    </source>
</evidence>
<dbReference type="AlphaFoldDB" id="A0A2W5PZM9"/>
<evidence type="ECO:0000259" key="4">
    <source>
        <dbReference type="Pfam" id="PF13458"/>
    </source>
</evidence>
<feature type="signal peptide" evidence="3">
    <location>
        <begin position="1"/>
        <end position="23"/>
    </location>
</feature>
<dbReference type="Gene3D" id="3.40.50.2300">
    <property type="match status" value="2"/>
</dbReference>
<name>A0A2W5PZM9_VARPD</name>
<dbReference type="InterPro" id="IPR028081">
    <property type="entry name" value="Leu-bd"/>
</dbReference>
<dbReference type="PANTHER" id="PTHR47235">
    <property type="entry name" value="BLR6548 PROTEIN"/>
    <property type="match status" value="1"/>
</dbReference>
<sequence>MKLRRRALLQWAGAAAISPAVRAAPPAGGRPVFVLGQSAPLTGAASEIGLAFAAGAKLYVDGFNQRPDAPVRVELRQLDDGYVADKAAANARQLLAGGADALFGFVGTASSLAAAAVAKPQGAVFFAPFAAPDSLRDASHPNVFLVRPSMADEAFKMVQHCATLGLTRIAVVGEDDAMGHAGVEAVNRAIQELKLPPPVATAFMPSQSKQVDAAVATVHAAQPQAVIQAALFQSTAAFIQKMRKTGYAGAFLNFSAVGIDPLYIALDKDIGGVVVSQVVPSPRSRATPIVREYLAAIEQSDLSPGYEGLEGFIAAKAICEAARRGGRGPTLARTLSGMTTYDVGGFRLNLRAGMRETMSAIDLVSITADGRVIR</sequence>
<evidence type="ECO:0000313" key="6">
    <source>
        <dbReference type="Proteomes" id="UP000249135"/>
    </source>
</evidence>
<evidence type="ECO:0000256" key="2">
    <source>
        <dbReference type="ARBA" id="ARBA00022729"/>
    </source>
</evidence>
<keyword evidence="2 3" id="KW-0732">Signal</keyword>
<dbReference type="InterPro" id="IPR028082">
    <property type="entry name" value="Peripla_BP_I"/>
</dbReference>
<feature type="domain" description="Leucine-binding protein" evidence="4">
    <location>
        <begin position="36"/>
        <end position="370"/>
    </location>
</feature>
<dbReference type="SUPFAM" id="SSF53822">
    <property type="entry name" value="Periplasmic binding protein-like I"/>
    <property type="match status" value="1"/>
</dbReference>
<organism evidence="5 6">
    <name type="scientific">Variovorax paradoxus</name>
    <dbReference type="NCBI Taxonomy" id="34073"/>
    <lineage>
        <taxon>Bacteria</taxon>
        <taxon>Pseudomonadati</taxon>
        <taxon>Pseudomonadota</taxon>
        <taxon>Betaproteobacteria</taxon>
        <taxon>Burkholderiales</taxon>
        <taxon>Comamonadaceae</taxon>
        <taxon>Variovorax</taxon>
    </lineage>
</organism>
<gene>
    <name evidence="5" type="ORF">DI563_19100</name>
</gene>
<evidence type="ECO:0000256" key="3">
    <source>
        <dbReference type="SAM" id="SignalP"/>
    </source>
</evidence>
<feature type="chain" id="PRO_5016159021" evidence="3">
    <location>
        <begin position="24"/>
        <end position="374"/>
    </location>
</feature>
<reference evidence="5 6" key="1">
    <citation type="submission" date="2017-08" db="EMBL/GenBank/DDBJ databases">
        <title>Infants hospitalized years apart are colonized by the same room-sourced microbial strains.</title>
        <authorList>
            <person name="Brooks B."/>
            <person name="Olm M.R."/>
            <person name="Firek B.A."/>
            <person name="Baker R."/>
            <person name="Thomas B.C."/>
            <person name="Morowitz M.J."/>
            <person name="Banfield J.F."/>
        </authorList>
    </citation>
    <scope>NUCLEOTIDE SEQUENCE [LARGE SCALE GENOMIC DNA]</scope>
    <source>
        <strain evidence="5">S2_005_003_R2_41</strain>
    </source>
</reference>
<protein>
    <submittedName>
        <fullName evidence="5">ABC transporter substrate-binding protein</fullName>
    </submittedName>
</protein>
<dbReference type="PANTHER" id="PTHR47235:SF1">
    <property type="entry name" value="BLR6548 PROTEIN"/>
    <property type="match status" value="1"/>
</dbReference>
<comment type="caution">
    <text evidence="5">The sequence shown here is derived from an EMBL/GenBank/DDBJ whole genome shotgun (WGS) entry which is preliminary data.</text>
</comment>